<keyword evidence="3" id="KW-1185">Reference proteome</keyword>
<dbReference type="InterPro" id="IPR041633">
    <property type="entry name" value="Polbeta"/>
</dbReference>
<evidence type="ECO:0000313" key="3">
    <source>
        <dbReference type="Proteomes" id="UP000245934"/>
    </source>
</evidence>
<dbReference type="InterPro" id="IPR043519">
    <property type="entry name" value="NT_sf"/>
</dbReference>
<sequence length="120" mass="13516">MKESMIFSGEKEISLDNTVNHAINFFTARIQGRFGEKIKKVILFGSYARGEATPDSNVELMVITSDNSFDTKYEIIGMGFDLFLETGGLLSVKVTTETLFRERNGFLFFRELSRDGVIVA</sequence>
<dbReference type="CDD" id="cd05403">
    <property type="entry name" value="NT_KNTase_like"/>
    <property type="match status" value="1"/>
</dbReference>
<organism evidence="2 3">
    <name type="scientific">Methanospirillum stamsii</name>
    <dbReference type="NCBI Taxonomy" id="1277351"/>
    <lineage>
        <taxon>Archaea</taxon>
        <taxon>Methanobacteriati</taxon>
        <taxon>Methanobacteriota</taxon>
        <taxon>Stenosarchaea group</taxon>
        <taxon>Methanomicrobia</taxon>
        <taxon>Methanomicrobiales</taxon>
        <taxon>Methanospirillaceae</taxon>
        <taxon>Methanospirillum</taxon>
    </lineage>
</organism>
<protein>
    <recommendedName>
        <fullName evidence="1">Polymerase beta nucleotidyltransferase domain-containing protein</fullName>
    </recommendedName>
</protein>
<evidence type="ECO:0000313" key="2">
    <source>
        <dbReference type="EMBL" id="PWR70320.1"/>
    </source>
</evidence>
<proteinExistence type="predicted"/>
<dbReference type="RefSeq" id="WP_109942146.1">
    <property type="nucleotide sequence ID" value="NZ_CP176366.1"/>
</dbReference>
<dbReference type="OrthoDB" id="9287at2157"/>
<dbReference type="Gene3D" id="3.30.460.10">
    <property type="entry name" value="Beta Polymerase, domain 2"/>
    <property type="match status" value="1"/>
</dbReference>
<dbReference type="Pfam" id="PF18765">
    <property type="entry name" value="Polbeta"/>
    <property type="match status" value="1"/>
</dbReference>
<dbReference type="AlphaFoldDB" id="A0A2V2MVJ8"/>
<dbReference type="EMBL" id="QGMZ01000044">
    <property type="protein sequence ID" value="PWR70320.1"/>
    <property type="molecule type" value="Genomic_DNA"/>
</dbReference>
<reference evidence="2 3" key="1">
    <citation type="submission" date="2018-05" db="EMBL/GenBank/DDBJ databases">
        <title>Draft genome of Methanospirillum stamsii Pt1.</title>
        <authorList>
            <person name="Dueholm M.S."/>
            <person name="Nielsen P.H."/>
            <person name="Bakmann L.F."/>
            <person name="Otzen D.E."/>
        </authorList>
    </citation>
    <scope>NUCLEOTIDE SEQUENCE [LARGE SCALE GENOMIC DNA]</scope>
    <source>
        <strain evidence="2 3">Pt1</strain>
    </source>
</reference>
<gene>
    <name evidence="2" type="ORF">DLD82_16080</name>
</gene>
<dbReference type="PANTHER" id="PTHR33933:SF1">
    <property type="entry name" value="PROTEIN ADENYLYLTRANSFERASE MNTA-RELATED"/>
    <property type="match status" value="1"/>
</dbReference>
<dbReference type="Proteomes" id="UP000245934">
    <property type="component" value="Unassembled WGS sequence"/>
</dbReference>
<accession>A0A2V2MVJ8</accession>
<comment type="caution">
    <text evidence="2">The sequence shown here is derived from an EMBL/GenBank/DDBJ whole genome shotgun (WGS) entry which is preliminary data.</text>
</comment>
<dbReference type="SUPFAM" id="SSF81301">
    <property type="entry name" value="Nucleotidyltransferase"/>
    <property type="match status" value="1"/>
</dbReference>
<dbReference type="GeneID" id="97609866"/>
<feature type="domain" description="Polymerase beta nucleotidyltransferase" evidence="1">
    <location>
        <begin position="36"/>
        <end position="75"/>
    </location>
</feature>
<evidence type="ECO:0000259" key="1">
    <source>
        <dbReference type="Pfam" id="PF18765"/>
    </source>
</evidence>
<name>A0A2V2MVJ8_9EURY</name>
<dbReference type="PANTHER" id="PTHR33933">
    <property type="entry name" value="NUCLEOTIDYLTRANSFERASE"/>
    <property type="match status" value="1"/>
</dbReference>
<dbReference type="GO" id="GO:0016779">
    <property type="term" value="F:nucleotidyltransferase activity"/>
    <property type="evidence" value="ECO:0007669"/>
    <property type="project" value="InterPro"/>
</dbReference>
<dbReference type="InterPro" id="IPR052548">
    <property type="entry name" value="Type_VII_TA_antitoxin"/>
</dbReference>